<protein>
    <submittedName>
        <fullName evidence="2">Uncharacterized protein</fullName>
    </submittedName>
</protein>
<reference evidence="2 3" key="1">
    <citation type="submission" date="2019-05" db="EMBL/GenBank/DDBJ databases">
        <title>Emergence of the Ug99 lineage of the wheat stem rust pathogen through somatic hybridization.</title>
        <authorList>
            <person name="Li F."/>
            <person name="Upadhyaya N.M."/>
            <person name="Sperschneider J."/>
            <person name="Matny O."/>
            <person name="Nguyen-Phuc H."/>
            <person name="Mago R."/>
            <person name="Raley C."/>
            <person name="Miller M.E."/>
            <person name="Silverstein K.A.T."/>
            <person name="Henningsen E."/>
            <person name="Hirsch C.D."/>
            <person name="Visser B."/>
            <person name="Pretorius Z.A."/>
            <person name="Steffenson B.J."/>
            <person name="Schwessinger B."/>
            <person name="Dodds P.N."/>
            <person name="Figueroa M."/>
        </authorList>
    </citation>
    <scope>NUCLEOTIDE SEQUENCE [LARGE SCALE GENOMIC DNA]</scope>
    <source>
        <strain evidence="2">21-0</strain>
    </source>
</reference>
<evidence type="ECO:0000313" key="2">
    <source>
        <dbReference type="EMBL" id="KAA1117772.1"/>
    </source>
</evidence>
<dbReference type="OrthoDB" id="10281055at2759"/>
<evidence type="ECO:0000313" key="3">
    <source>
        <dbReference type="Proteomes" id="UP000324748"/>
    </source>
</evidence>
<dbReference type="Proteomes" id="UP000324748">
    <property type="component" value="Unassembled WGS sequence"/>
</dbReference>
<gene>
    <name evidence="2" type="ORF">PGT21_022876</name>
</gene>
<sequence length="205" mass="22886">MAWHRVVLVVLISLLNLQGSLQQTKPPSLKDITCGRKMEFQAGDCKAAYHKIIYDADSSLNHNERNVERTSGGCVTHIENIKWLKIPKALIEDGFEQILAKCNGYAGNATLPGFDGVRLMTRRHTHPDAHSYEDDIELNKVFCLDGPKDVKIVKQDCVEAYRLIPTNAAGRFISVDHHVPINSISSFHKKCVASIWTSDDSTVMA</sequence>
<dbReference type="EMBL" id="VSWC01000002">
    <property type="protein sequence ID" value="KAA1117772.1"/>
    <property type="molecule type" value="Genomic_DNA"/>
</dbReference>
<keyword evidence="1" id="KW-0732">Signal</keyword>
<proteinExistence type="predicted"/>
<dbReference type="AlphaFoldDB" id="A0A5B0QWS5"/>
<organism evidence="2 3">
    <name type="scientific">Puccinia graminis f. sp. tritici</name>
    <dbReference type="NCBI Taxonomy" id="56615"/>
    <lineage>
        <taxon>Eukaryota</taxon>
        <taxon>Fungi</taxon>
        <taxon>Dikarya</taxon>
        <taxon>Basidiomycota</taxon>
        <taxon>Pucciniomycotina</taxon>
        <taxon>Pucciniomycetes</taxon>
        <taxon>Pucciniales</taxon>
        <taxon>Pucciniaceae</taxon>
        <taxon>Puccinia</taxon>
    </lineage>
</organism>
<comment type="caution">
    <text evidence="2">The sequence shown here is derived from an EMBL/GenBank/DDBJ whole genome shotgun (WGS) entry which is preliminary data.</text>
</comment>
<feature type="chain" id="PRO_5023098666" evidence="1">
    <location>
        <begin position="23"/>
        <end position="205"/>
    </location>
</feature>
<keyword evidence="3" id="KW-1185">Reference proteome</keyword>
<accession>A0A5B0QWS5</accession>
<feature type="signal peptide" evidence="1">
    <location>
        <begin position="1"/>
        <end position="22"/>
    </location>
</feature>
<evidence type="ECO:0000256" key="1">
    <source>
        <dbReference type="SAM" id="SignalP"/>
    </source>
</evidence>
<name>A0A5B0QWS5_PUCGR</name>